<reference evidence="2 3" key="1">
    <citation type="journal article" date="2024" name="BMC Genomics">
        <title>De novo assembly and annotation of Popillia japonica's genome with initial clues to its potential as an invasive pest.</title>
        <authorList>
            <person name="Cucini C."/>
            <person name="Boschi S."/>
            <person name="Funari R."/>
            <person name="Cardaioli E."/>
            <person name="Iannotti N."/>
            <person name="Marturano G."/>
            <person name="Paoli F."/>
            <person name="Bruttini M."/>
            <person name="Carapelli A."/>
            <person name="Frati F."/>
            <person name="Nardi F."/>
        </authorList>
    </citation>
    <scope>NUCLEOTIDE SEQUENCE [LARGE SCALE GENOMIC DNA]</scope>
    <source>
        <strain evidence="2">DMR45628</strain>
    </source>
</reference>
<dbReference type="SUPFAM" id="SSF48371">
    <property type="entry name" value="ARM repeat"/>
    <property type="match status" value="2"/>
</dbReference>
<proteinExistence type="predicted"/>
<evidence type="ECO:0000313" key="2">
    <source>
        <dbReference type="EMBL" id="KAK9754228.1"/>
    </source>
</evidence>
<keyword evidence="3" id="KW-1185">Reference proteome</keyword>
<evidence type="ECO:0000313" key="3">
    <source>
        <dbReference type="Proteomes" id="UP001458880"/>
    </source>
</evidence>
<dbReference type="SMART" id="SM00185">
    <property type="entry name" value="ARM"/>
    <property type="match status" value="9"/>
</dbReference>
<dbReference type="InterPro" id="IPR016024">
    <property type="entry name" value="ARM-type_fold"/>
</dbReference>
<gene>
    <name evidence="2" type="ORF">QE152_g1482</name>
</gene>
<feature type="region of interest" description="Disordered" evidence="1">
    <location>
        <begin position="638"/>
        <end position="657"/>
    </location>
</feature>
<dbReference type="Gene3D" id="1.25.10.10">
    <property type="entry name" value="Leucine-rich Repeat Variant"/>
    <property type="match status" value="3"/>
</dbReference>
<dbReference type="GO" id="GO:0008017">
    <property type="term" value="F:microtubule binding"/>
    <property type="evidence" value="ECO:0007669"/>
    <property type="project" value="TreeGrafter"/>
</dbReference>
<dbReference type="AlphaFoldDB" id="A0AAW1N4V4"/>
<evidence type="ECO:0000256" key="1">
    <source>
        <dbReference type="SAM" id="MobiDB-lite"/>
    </source>
</evidence>
<dbReference type="GO" id="GO:0015630">
    <property type="term" value="C:microtubule cytoskeleton"/>
    <property type="evidence" value="ECO:0007669"/>
    <property type="project" value="TreeGrafter"/>
</dbReference>
<accession>A0AAW1N4V4</accession>
<dbReference type="GO" id="GO:0003341">
    <property type="term" value="P:cilium movement"/>
    <property type="evidence" value="ECO:0007669"/>
    <property type="project" value="TreeGrafter"/>
</dbReference>
<comment type="caution">
    <text evidence="2">The sequence shown here is derived from an EMBL/GenBank/DDBJ whole genome shotgun (WGS) entry which is preliminary data.</text>
</comment>
<dbReference type="InterPro" id="IPR000225">
    <property type="entry name" value="Armadillo"/>
</dbReference>
<feature type="compositionally biased region" description="Basic and acidic residues" evidence="1">
    <location>
        <begin position="648"/>
        <end position="657"/>
    </location>
</feature>
<sequence>MGKKKERVAFVQNIAELAIRPQNVDILNQAHVLALLRPLLTDICVQIQQCAIIALGRLVNHDVKVAQEILNQDFIPLLIRNIDKKNKYYKKAVLFVLRSICKHDAEMANVVVTCSGALEALIICLEDFEPIVKENAAWALGYIARHSPNLAQNVVDTGALPLLVLCLQEPELALRQIGASAMSDIAKHSVELAQSVVDAGAKYYKKAVLFVLRSICKHDAEMANVVVTCSGALEALIICLEDFEPIVKENAAWALGYIARHSPNLAQNVVDTGALPLLVLCLQEPELALRQIGASAMSDIAKHSVELAQSVVDAGAVPHLAKTKSLNNPDEKLKRQILAALSSIAKHTMELAEVVVEAEIFPSVLIHMAHGCPIVRKNAAALVRDVVKHSLELAQLVVNTGGIGAIVECIAQPTEESKVPCITACGFIAGHSDLIAMSVIGCEGILQLRQILDTCKDDATLSVTAWALGQIGKHSPEHSKAVAAAGVFPILLKYYTAINTSEDLKYKSKITLKQCLQKCMMMSALEPLIHDCPKNILKYVLGQFSKVLPNDAKARRLFVTSGALGHIQELEAEPGSTLMEYITIINSCFPEEIVRYVTPGYPDSLLEKVEQYSPQMMTILRETEVKSSDMQTDDVHIHNVSTSPTTSHEIKTLIESQ</sequence>
<dbReference type="EMBL" id="JASPKY010000009">
    <property type="protein sequence ID" value="KAK9754228.1"/>
    <property type="molecule type" value="Genomic_DNA"/>
</dbReference>
<dbReference type="PANTHER" id="PTHR23314">
    <property type="entry name" value="SPERM-ASSOCIATED ANTIGEN 6 ARMADILLO REPEAT-CONTAINING"/>
    <property type="match status" value="1"/>
</dbReference>
<dbReference type="PANTHER" id="PTHR23314:SF0">
    <property type="entry name" value="SPERM-ASSOCIATED ANTIGEN 6"/>
    <property type="match status" value="1"/>
</dbReference>
<organism evidence="2 3">
    <name type="scientific">Popillia japonica</name>
    <name type="common">Japanese beetle</name>
    <dbReference type="NCBI Taxonomy" id="7064"/>
    <lineage>
        <taxon>Eukaryota</taxon>
        <taxon>Metazoa</taxon>
        <taxon>Ecdysozoa</taxon>
        <taxon>Arthropoda</taxon>
        <taxon>Hexapoda</taxon>
        <taxon>Insecta</taxon>
        <taxon>Pterygota</taxon>
        <taxon>Neoptera</taxon>
        <taxon>Endopterygota</taxon>
        <taxon>Coleoptera</taxon>
        <taxon>Polyphaga</taxon>
        <taxon>Scarabaeiformia</taxon>
        <taxon>Scarabaeidae</taxon>
        <taxon>Rutelinae</taxon>
        <taxon>Popillia</taxon>
    </lineage>
</organism>
<dbReference type="Pfam" id="PF00514">
    <property type="entry name" value="Arm"/>
    <property type="match status" value="2"/>
</dbReference>
<name>A0AAW1N4V4_POPJA</name>
<dbReference type="Proteomes" id="UP001458880">
    <property type="component" value="Unassembled WGS sequence"/>
</dbReference>
<dbReference type="InterPro" id="IPR011989">
    <property type="entry name" value="ARM-like"/>
</dbReference>
<protein>
    <submittedName>
        <fullName evidence="2">Armadillo/beta-catenin-like repeat</fullName>
    </submittedName>
</protein>